<protein>
    <submittedName>
        <fullName evidence="10">NEMP family</fullName>
    </submittedName>
</protein>
<keyword evidence="5 8" id="KW-1133">Transmembrane helix</keyword>
<feature type="chain" id="PRO_5015117761" evidence="9">
    <location>
        <begin position="35"/>
        <end position="358"/>
    </location>
</feature>
<feature type="transmembrane region" description="Helical" evidence="8">
    <location>
        <begin position="171"/>
        <end position="191"/>
    </location>
</feature>
<comment type="caution">
    <text evidence="10">The sequence shown here is derived from an EMBL/GenBank/DDBJ whole genome shotgun (WGS) entry which is preliminary data.</text>
</comment>
<dbReference type="InterPro" id="IPR019358">
    <property type="entry name" value="NEMP_fam"/>
</dbReference>
<evidence type="ECO:0000256" key="2">
    <source>
        <dbReference type="ARBA" id="ARBA00005748"/>
    </source>
</evidence>
<feature type="signal peptide" evidence="9">
    <location>
        <begin position="1"/>
        <end position="34"/>
    </location>
</feature>
<dbReference type="EMBL" id="JXTB01000077">
    <property type="protein sequence ID" value="PON66783.1"/>
    <property type="molecule type" value="Genomic_DNA"/>
</dbReference>
<evidence type="ECO:0000256" key="9">
    <source>
        <dbReference type="SAM" id="SignalP"/>
    </source>
</evidence>
<dbReference type="GO" id="GO:0005637">
    <property type="term" value="C:nuclear inner membrane"/>
    <property type="evidence" value="ECO:0007669"/>
    <property type="project" value="UniProtKB-SubCell"/>
</dbReference>
<keyword evidence="7" id="KW-0539">Nucleus</keyword>
<evidence type="ECO:0000313" key="11">
    <source>
        <dbReference type="Proteomes" id="UP000237105"/>
    </source>
</evidence>
<evidence type="ECO:0000256" key="6">
    <source>
        <dbReference type="ARBA" id="ARBA00023136"/>
    </source>
</evidence>
<dbReference type="Proteomes" id="UP000237105">
    <property type="component" value="Unassembled WGS sequence"/>
</dbReference>
<keyword evidence="6 8" id="KW-0472">Membrane</keyword>
<evidence type="ECO:0000256" key="5">
    <source>
        <dbReference type="ARBA" id="ARBA00022989"/>
    </source>
</evidence>
<dbReference type="AlphaFoldDB" id="A0A2P5D0G2"/>
<sequence length="358" mass="39687">MGSSVKSLLISDYIAIRFLLLLLLLLLLLPSSSSTTEPPTERSLVVAPSAVLQLSRGLPVQNSPGKPGKTVLCERIHIYGFSRIKNLGNFAHSVSVKVSGRNSSVNLPNAEVCFHRNISLAMGMCPEGDWEKVSKGSWVGPMSPFDHKLLDIRTASSSLGSFEVSIEEEFFLHRVIFLVFGIVMMSMASFLSTSLVFYYGSAMVVGIILVILVFLFQGMKLIPFGGRRLAIFIPSSIVGLAYFFKLFIPGALRSLLELVGIDQEMYDPLVKFLLAFVILAGAWMGFWVVRKLVLKEDGSIDISTAFFVAWSIRIFAGLMILQSSADPVLATIALVSGIVVSSILRRIFRWRFLRRFYR</sequence>
<dbReference type="Pfam" id="PF10225">
    <property type="entry name" value="NEMP"/>
    <property type="match status" value="1"/>
</dbReference>
<evidence type="ECO:0000313" key="10">
    <source>
        <dbReference type="EMBL" id="PON66783.1"/>
    </source>
</evidence>
<evidence type="ECO:0000256" key="4">
    <source>
        <dbReference type="ARBA" id="ARBA00022729"/>
    </source>
</evidence>
<reference evidence="11" key="1">
    <citation type="submission" date="2016-06" db="EMBL/GenBank/DDBJ databases">
        <title>Parallel loss of symbiosis genes in relatives of nitrogen-fixing non-legume Parasponia.</title>
        <authorList>
            <person name="Van Velzen R."/>
            <person name="Holmer R."/>
            <person name="Bu F."/>
            <person name="Rutten L."/>
            <person name="Van Zeijl A."/>
            <person name="Liu W."/>
            <person name="Santuari L."/>
            <person name="Cao Q."/>
            <person name="Sharma T."/>
            <person name="Shen D."/>
            <person name="Roswanjaya Y."/>
            <person name="Wardhani T."/>
            <person name="Kalhor M.S."/>
            <person name="Jansen J."/>
            <person name="Van den Hoogen J."/>
            <person name="Gungor B."/>
            <person name="Hartog M."/>
            <person name="Hontelez J."/>
            <person name="Verver J."/>
            <person name="Yang W.-C."/>
            <person name="Schijlen E."/>
            <person name="Repin R."/>
            <person name="Schilthuizen M."/>
            <person name="Schranz E."/>
            <person name="Heidstra R."/>
            <person name="Miyata K."/>
            <person name="Fedorova E."/>
            <person name="Kohlen W."/>
            <person name="Bisseling T."/>
            <person name="Smit S."/>
            <person name="Geurts R."/>
        </authorList>
    </citation>
    <scope>NUCLEOTIDE SEQUENCE [LARGE SCALE GENOMIC DNA]</scope>
    <source>
        <strain evidence="11">cv. WU1-14</strain>
    </source>
</reference>
<evidence type="ECO:0000256" key="3">
    <source>
        <dbReference type="ARBA" id="ARBA00022692"/>
    </source>
</evidence>
<dbReference type="STRING" id="3476.A0A2P5D0G2"/>
<comment type="similarity">
    <text evidence="2">Belongs to the NEMP family.</text>
</comment>
<evidence type="ECO:0000256" key="1">
    <source>
        <dbReference type="ARBA" id="ARBA00004575"/>
    </source>
</evidence>
<feature type="transmembrane region" description="Helical" evidence="8">
    <location>
        <begin position="197"/>
        <end position="217"/>
    </location>
</feature>
<feature type="transmembrane region" description="Helical" evidence="8">
    <location>
        <begin position="268"/>
        <end position="288"/>
    </location>
</feature>
<feature type="transmembrane region" description="Helical" evidence="8">
    <location>
        <begin position="229"/>
        <end position="248"/>
    </location>
</feature>
<organism evidence="10 11">
    <name type="scientific">Parasponia andersonii</name>
    <name type="common">Sponia andersonii</name>
    <dbReference type="NCBI Taxonomy" id="3476"/>
    <lineage>
        <taxon>Eukaryota</taxon>
        <taxon>Viridiplantae</taxon>
        <taxon>Streptophyta</taxon>
        <taxon>Embryophyta</taxon>
        <taxon>Tracheophyta</taxon>
        <taxon>Spermatophyta</taxon>
        <taxon>Magnoliopsida</taxon>
        <taxon>eudicotyledons</taxon>
        <taxon>Gunneridae</taxon>
        <taxon>Pentapetalae</taxon>
        <taxon>rosids</taxon>
        <taxon>fabids</taxon>
        <taxon>Rosales</taxon>
        <taxon>Cannabaceae</taxon>
        <taxon>Parasponia</taxon>
    </lineage>
</organism>
<feature type="transmembrane region" description="Helical" evidence="8">
    <location>
        <begin position="300"/>
        <end position="321"/>
    </location>
</feature>
<dbReference type="OrthoDB" id="1890267at2759"/>
<comment type="subcellular location">
    <subcellularLocation>
        <location evidence="1">Nucleus inner membrane</location>
        <topology evidence="1">Multi-pass membrane protein</topology>
        <orientation evidence="1">Nucleoplasmic side</orientation>
    </subcellularLocation>
</comment>
<accession>A0A2P5D0G2</accession>
<keyword evidence="4 9" id="KW-0732">Signal</keyword>
<evidence type="ECO:0000256" key="8">
    <source>
        <dbReference type="SAM" id="Phobius"/>
    </source>
</evidence>
<evidence type="ECO:0000256" key="7">
    <source>
        <dbReference type="ARBA" id="ARBA00023242"/>
    </source>
</evidence>
<feature type="transmembrane region" description="Helical" evidence="8">
    <location>
        <begin position="327"/>
        <end position="348"/>
    </location>
</feature>
<keyword evidence="3 8" id="KW-0812">Transmembrane</keyword>
<dbReference type="PANTHER" id="PTHR31587">
    <property type="entry name" value="TRANSMEMBRANE PROTEIN (DUF2215)"/>
    <property type="match status" value="1"/>
</dbReference>
<keyword evidence="11" id="KW-1185">Reference proteome</keyword>
<proteinExistence type="inferred from homology"/>
<name>A0A2P5D0G2_PARAD</name>
<dbReference type="PANTHER" id="PTHR31587:SF4">
    <property type="entry name" value="TRANSMEMBRANE PROTEIN (DUF2215)"/>
    <property type="match status" value="1"/>
</dbReference>
<gene>
    <name evidence="10" type="ORF">PanWU01x14_108200</name>
</gene>